<feature type="transmembrane region" description="Helical" evidence="1">
    <location>
        <begin position="20"/>
        <end position="44"/>
    </location>
</feature>
<organism evidence="2 3">
    <name type="scientific">Amedibacillus dolichus</name>
    <dbReference type="NCBI Taxonomy" id="31971"/>
    <lineage>
        <taxon>Bacteria</taxon>
        <taxon>Bacillati</taxon>
        <taxon>Bacillota</taxon>
        <taxon>Erysipelotrichia</taxon>
        <taxon>Erysipelotrichales</taxon>
        <taxon>Erysipelotrichaceae</taxon>
        <taxon>Amedibacillus</taxon>
    </lineage>
</organism>
<feature type="transmembrane region" description="Helical" evidence="1">
    <location>
        <begin position="56"/>
        <end position="76"/>
    </location>
</feature>
<gene>
    <name evidence="2" type="ORF">QUV96_04365</name>
</gene>
<reference evidence="2 3" key="2">
    <citation type="submission" date="2023-06" db="EMBL/GenBank/DDBJ databases">
        <title>Identification and characterization of horizontal gene transfer across gut microbiota members of farm animals based on homology search.</title>
        <authorList>
            <person name="Schwarzerova J."/>
            <person name="Nykrynova M."/>
            <person name="Jureckova K."/>
            <person name="Cejkova D."/>
            <person name="Rychlik I."/>
        </authorList>
    </citation>
    <scope>NUCLEOTIDE SEQUENCE [LARGE SCALE GENOMIC DNA]</scope>
    <source>
        <strain evidence="2 3">ET39</strain>
    </source>
</reference>
<keyword evidence="1" id="KW-0472">Membrane</keyword>
<keyword evidence="1" id="KW-0812">Transmembrane</keyword>
<feature type="transmembrane region" description="Helical" evidence="1">
    <location>
        <begin position="83"/>
        <end position="103"/>
    </location>
</feature>
<accession>A0ABT7UB56</accession>
<dbReference type="PANTHER" id="PTHR38450:SF1">
    <property type="entry name" value="STAGE V SPORULATION PROTEIN AC"/>
    <property type="match status" value="1"/>
</dbReference>
<dbReference type="RefSeq" id="WP_289607335.1">
    <property type="nucleotide sequence ID" value="NZ_JAUDCG010000014.1"/>
</dbReference>
<name>A0ABT7UB56_9FIRM</name>
<keyword evidence="1" id="KW-1133">Transmembrane helix</keyword>
<proteinExistence type="predicted"/>
<sequence>MNEKQLKERAWRHHPKVPYLRHALTAFVSGGLVGVLGQGLLVMYQSVFRMQESDALTMMSVSVMGVAALATAFGWYDKLAQKCGAGLFVPICGFANSLTASALEGKSEGLIHGIGSGMFKLAGTVITYGVVAAVIFGSLRYLLFEGGIV</sequence>
<evidence type="ECO:0000313" key="3">
    <source>
        <dbReference type="Proteomes" id="UP001529340"/>
    </source>
</evidence>
<dbReference type="InterPro" id="IPR005562">
    <property type="entry name" value="SpoVA"/>
</dbReference>
<reference evidence="3" key="1">
    <citation type="submission" date="2023-06" db="EMBL/GenBank/DDBJ databases">
        <title>Identification and characterization of horizontal gene transfer across gut microbiota members of farm animals based on homology search.</title>
        <authorList>
            <person name="Zeman M."/>
            <person name="Kubasova T."/>
            <person name="Jahodarova E."/>
            <person name="Nykrynova M."/>
            <person name="Rychlik I."/>
        </authorList>
    </citation>
    <scope>NUCLEOTIDE SEQUENCE [LARGE SCALE GENOMIC DNA]</scope>
    <source>
        <strain evidence="3">ET39</strain>
    </source>
</reference>
<feature type="transmembrane region" description="Helical" evidence="1">
    <location>
        <begin position="123"/>
        <end position="143"/>
    </location>
</feature>
<reference evidence="2 3" key="3">
    <citation type="submission" date="2023-06" db="EMBL/GenBank/DDBJ databases">
        <authorList>
            <person name="Zeman M."/>
            <person name="Kubasova T."/>
            <person name="Jahodarova E."/>
            <person name="Nykrynova M."/>
            <person name="Rychlik I."/>
        </authorList>
    </citation>
    <scope>NUCLEOTIDE SEQUENCE [LARGE SCALE GENOMIC DNA]</scope>
    <source>
        <strain evidence="2 3">ET39</strain>
    </source>
</reference>
<evidence type="ECO:0000256" key="1">
    <source>
        <dbReference type="SAM" id="Phobius"/>
    </source>
</evidence>
<dbReference type="Pfam" id="PF03862">
    <property type="entry name" value="SpoVAC_SpoVAEB"/>
    <property type="match status" value="1"/>
</dbReference>
<keyword evidence="3" id="KW-1185">Reference proteome</keyword>
<evidence type="ECO:0000313" key="2">
    <source>
        <dbReference type="EMBL" id="MDM8156869.1"/>
    </source>
</evidence>
<dbReference type="EMBL" id="JAUDCG010000014">
    <property type="protein sequence ID" value="MDM8156869.1"/>
    <property type="molecule type" value="Genomic_DNA"/>
</dbReference>
<comment type="caution">
    <text evidence="2">The sequence shown here is derived from an EMBL/GenBank/DDBJ whole genome shotgun (WGS) entry which is preliminary data.</text>
</comment>
<dbReference type="Proteomes" id="UP001529340">
    <property type="component" value="Unassembled WGS sequence"/>
</dbReference>
<dbReference type="PANTHER" id="PTHR38450">
    <property type="entry name" value="STAGE V SPORULATION PROTEIN AC-RELATED"/>
    <property type="match status" value="1"/>
</dbReference>
<protein>
    <submittedName>
        <fullName evidence="2">SpoVA/SpoVAEb family sporulation membrane protein</fullName>
    </submittedName>
</protein>